<dbReference type="InterPro" id="IPR056437">
    <property type="entry name" value="Znf-C2H2_ZNF598/HEL2"/>
</dbReference>
<feature type="region of interest" description="Disordered" evidence="13">
    <location>
        <begin position="539"/>
        <end position="597"/>
    </location>
</feature>
<dbReference type="GO" id="GO:0016567">
    <property type="term" value="P:protein ubiquitination"/>
    <property type="evidence" value="ECO:0007669"/>
    <property type="project" value="TreeGrafter"/>
</dbReference>
<dbReference type="InterPro" id="IPR013087">
    <property type="entry name" value="Znf_C2H2_type"/>
</dbReference>
<feature type="compositionally biased region" description="Polar residues" evidence="13">
    <location>
        <begin position="502"/>
        <end position="524"/>
    </location>
</feature>
<feature type="compositionally biased region" description="Basic residues" evidence="13">
    <location>
        <begin position="807"/>
        <end position="818"/>
    </location>
</feature>
<dbReference type="InterPro" id="IPR057634">
    <property type="entry name" value="PAH_ZNF598/HEL2"/>
</dbReference>
<comment type="catalytic activity">
    <reaction evidence="1">
        <text>S-ubiquitinyl-[E2 ubiquitin-conjugating enzyme]-L-cysteine + [acceptor protein]-L-lysine = [E2 ubiquitin-conjugating enzyme]-L-cysteine + N(6)-ubiquitinyl-[acceptor protein]-L-lysine.</text>
        <dbReference type="EC" id="2.3.2.27"/>
    </reaction>
</comment>
<dbReference type="EMBL" id="JAVYJV010000001">
    <property type="protein sequence ID" value="KAK4379771.1"/>
    <property type="molecule type" value="Genomic_DNA"/>
</dbReference>
<feature type="compositionally biased region" description="Polar residues" evidence="13">
    <location>
        <begin position="349"/>
        <end position="359"/>
    </location>
</feature>
<comment type="subcellular location">
    <subcellularLocation>
        <location evidence="2">Cytoplasm</location>
    </subcellularLocation>
</comment>
<feature type="compositionally biased region" description="Basic and acidic residues" evidence="13">
    <location>
        <begin position="303"/>
        <end position="322"/>
    </location>
</feature>
<keyword evidence="8" id="KW-0479">Metal-binding</keyword>
<feature type="region of interest" description="Disordered" evidence="13">
    <location>
        <begin position="392"/>
        <end position="524"/>
    </location>
</feature>
<dbReference type="SMART" id="SM00355">
    <property type="entry name" value="ZnF_C2H2"/>
    <property type="match status" value="4"/>
</dbReference>
<evidence type="ECO:0000256" key="12">
    <source>
        <dbReference type="PROSITE-ProRule" id="PRU00175"/>
    </source>
</evidence>
<evidence type="ECO:0000313" key="16">
    <source>
        <dbReference type="Proteomes" id="UP001291623"/>
    </source>
</evidence>
<feature type="domain" description="RING-type" evidence="14">
    <location>
        <begin position="5"/>
        <end position="46"/>
    </location>
</feature>
<evidence type="ECO:0000256" key="10">
    <source>
        <dbReference type="ARBA" id="ARBA00022833"/>
    </source>
</evidence>
<feature type="compositionally biased region" description="Low complexity" evidence="13">
    <location>
        <begin position="539"/>
        <end position="554"/>
    </location>
</feature>
<feature type="region of interest" description="Disordered" evidence="13">
    <location>
        <begin position="299"/>
        <end position="324"/>
    </location>
</feature>
<sequence>MDDSCAVCAEPLEWVAYGACDHKDVCSTCVARLRFICDDRRCCICKTEANVVFVTKALGDYTRMISDFSVLPSEPKEGQIGSYWYHEDTQAFFDDLDHYKMIRAMCRLSCSVCDKMEGPVGDGMKRRARFRNIEQLKGHLYHQHKLLMCSLCLEGRKIFICEQKLYTRAQLNQHINTGDSEVDGTESERGGFMGHPLCEFCRTPFYGDNELYSHMSTEHYTCHICQRQHPGQYEYYKNYDDLEIHFRSNHFLCEDESCLAKKFVVFQSESELKRHNTLEHGGRMSRSQRSAALQIPTSFRYRRSNEQDNRRGRARSFRRDNAESELSMAIQASLETANADGRLHDTSSNRRVVSDQTGANDDDLLIPPFESLTTDSEPASRYLQAVSRISRNSQLEESSFPPLAVPPASSQPRPQSDALPKNTMASHLRRKQNKSTKLPSSSPAWPATTAHPPPVIGHQPAWPVISTASGSSSSSRHSKAATNKPSARVITPQQAWPAVNSALGSASDSSQIKQSTAADVPPSSSYLKSVAARSSLVHESSSSSVGSSRSWGHSNKISHSSSAPNLVQSGTFDSSAPDFPPVSTVQTRKLPASGQQAATNVEDVQTANKSLVERMHIALEFDQDKFTAFKDISAEYRQGLIDAETYLAYAEQFGLSHLILELARLCPDAERQKALIDTYNANFGGTVPVQNFQSGGNRLKDGKSSKKGKGKSIDAGNGTSKDNMTDSILSTVRKLQSSHKIPEDDVEVLSRDGYRSATKGKSKLTLNESEEELNSRGKPLKLDARQNDLSARVELNHSSGNNDGKGKQRKKTSKFHRVRLGDGSVETLLNLNGSNPDLDPDPDRNETSDEQSNPESLPVRGVWRNGGGQKLVAMTSKGPKK</sequence>
<dbReference type="InterPro" id="IPR041888">
    <property type="entry name" value="RING-HC_ZNF598/HEL2"/>
</dbReference>
<evidence type="ECO:0000256" key="13">
    <source>
        <dbReference type="SAM" id="MobiDB-lite"/>
    </source>
</evidence>
<keyword evidence="16" id="KW-1185">Reference proteome</keyword>
<dbReference type="PROSITE" id="PS50089">
    <property type="entry name" value="ZF_RING_2"/>
    <property type="match status" value="1"/>
</dbReference>
<dbReference type="Pfam" id="PF23230">
    <property type="entry name" value="zf-C2H2_13"/>
    <property type="match status" value="1"/>
</dbReference>
<feature type="region of interest" description="Disordered" evidence="13">
    <location>
        <begin position="752"/>
        <end position="881"/>
    </location>
</feature>
<feature type="region of interest" description="Disordered" evidence="13">
    <location>
        <begin position="336"/>
        <end position="379"/>
    </location>
</feature>
<name>A0AAE1T1H9_9SOLA</name>
<protein>
    <recommendedName>
        <fullName evidence="4">RING-type E3 ubiquitin transferase</fullName>
        <ecNumber evidence="4">2.3.2.27</ecNumber>
    </recommendedName>
</protein>
<keyword evidence="6" id="KW-0597">Phosphoprotein</keyword>
<dbReference type="Pfam" id="PF23202">
    <property type="entry name" value="PAH_ZNF598"/>
    <property type="match status" value="1"/>
</dbReference>
<feature type="compositionally biased region" description="Polar residues" evidence="13">
    <location>
        <begin position="555"/>
        <end position="574"/>
    </location>
</feature>
<evidence type="ECO:0000256" key="5">
    <source>
        <dbReference type="ARBA" id="ARBA00022490"/>
    </source>
</evidence>
<comment type="similarity">
    <text evidence="11">Belongs to the ZNF598/HEL2 family.</text>
</comment>
<dbReference type="PANTHER" id="PTHR22938">
    <property type="entry name" value="ZINC FINGER PROTEIN 598"/>
    <property type="match status" value="1"/>
</dbReference>
<feature type="region of interest" description="Disordered" evidence="13">
    <location>
        <begin position="692"/>
        <end position="725"/>
    </location>
</feature>
<evidence type="ECO:0000256" key="6">
    <source>
        <dbReference type="ARBA" id="ARBA00022553"/>
    </source>
</evidence>
<dbReference type="AlphaFoldDB" id="A0AAE1T1H9"/>
<accession>A0AAE1T1H9</accession>
<evidence type="ECO:0000256" key="3">
    <source>
        <dbReference type="ARBA" id="ARBA00004906"/>
    </source>
</evidence>
<dbReference type="GO" id="GO:0005737">
    <property type="term" value="C:cytoplasm"/>
    <property type="evidence" value="ECO:0007669"/>
    <property type="project" value="UniProtKB-SubCell"/>
</dbReference>
<keyword evidence="10" id="KW-0862">Zinc</keyword>
<evidence type="ECO:0000313" key="15">
    <source>
        <dbReference type="EMBL" id="KAK4379771.1"/>
    </source>
</evidence>
<dbReference type="InterPro" id="IPR044288">
    <property type="entry name" value="ZNF598/HEL2"/>
</dbReference>
<dbReference type="GO" id="GO:0043022">
    <property type="term" value="F:ribosome binding"/>
    <property type="evidence" value="ECO:0007669"/>
    <property type="project" value="TreeGrafter"/>
</dbReference>
<evidence type="ECO:0000259" key="14">
    <source>
        <dbReference type="PROSITE" id="PS50089"/>
    </source>
</evidence>
<evidence type="ECO:0000256" key="4">
    <source>
        <dbReference type="ARBA" id="ARBA00012483"/>
    </source>
</evidence>
<dbReference type="GO" id="GO:0008270">
    <property type="term" value="F:zinc ion binding"/>
    <property type="evidence" value="ECO:0007669"/>
    <property type="project" value="UniProtKB-KW"/>
</dbReference>
<dbReference type="Pfam" id="PF25447">
    <property type="entry name" value="RING_ZNF598"/>
    <property type="match status" value="1"/>
</dbReference>
<dbReference type="EC" id="2.3.2.27" evidence="4"/>
<feature type="compositionally biased region" description="Polar residues" evidence="13">
    <location>
        <begin position="583"/>
        <end position="597"/>
    </location>
</feature>
<proteinExistence type="inferred from homology"/>
<dbReference type="GO" id="GO:0072344">
    <property type="term" value="P:rescue of stalled ribosome"/>
    <property type="evidence" value="ECO:0007669"/>
    <property type="project" value="InterPro"/>
</dbReference>
<evidence type="ECO:0000256" key="9">
    <source>
        <dbReference type="ARBA" id="ARBA00022771"/>
    </source>
</evidence>
<keyword evidence="5" id="KW-0963">Cytoplasm</keyword>
<dbReference type="PANTHER" id="PTHR22938:SF0">
    <property type="entry name" value="E3 UBIQUITIN-PROTEIN LIGASE ZNF598"/>
    <property type="match status" value="1"/>
</dbReference>
<evidence type="ECO:0000256" key="8">
    <source>
        <dbReference type="ARBA" id="ARBA00022723"/>
    </source>
</evidence>
<dbReference type="CDD" id="cd16615">
    <property type="entry name" value="RING-HC_ZNF598"/>
    <property type="match status" value="1"/>
</dbReference>
<reference evidence="15" key="1">
    <citation type="submission" date="2023-12" db="EMBL/GenBank/DDBJ databases">
        <title>Genome assembly of Anisodus tanguticus.</title>
        <authorList>
            <person name="Wang Y.-J."/>
        </authorList>
    </citation>
    <scope>NUCLEOTIDE SEQUENCE</scope>
    <source>
        <strain evidence="15">KB-2021</strain>
        <tissue evidence="15">Leaf</tissue>
    </source>
</reference>
<comment type="caution">
    <text evidence="15">The sequence shown here is derived from an EMBL/GenBank/DDBJ whole genome shotgun (WGS) entry which is preliminary data.</text>
</comment>
<keyword evidence="9 12" id="KW-0863">Zinc-finger</keyword>
<dbReference type="InterPro" id="IPR001841">
    <property type="entry name" value="Znf_RING"/>
</dbReference>
<dbReference type="GO" id="GO:0061630">
    <property type="term" value="F:ubiquitin protein ligase activity"/>
    <property type="evidence" value="ECO:0007669"/>
    <property type="project" value="UniProtKB-EC"/>
</dbReference>
<feature type="compositionally biased region" description="Low complexity" evidence="13">
    <location>
        <begin position="466"/>
        <end position="475"/>
    </location>
</feature>
<comment type="pathway">
    <text evidence="3">Protein modification; protein ubiquitination.</text>
</comment>
<evidence type="ECO:0000256" key="1">
    <source>
        <dbReference type="ARBA" id="ARBA00000900"/>
    </source>
</evidence>
<evidence type="ECO:0000256" key="11">
    <source>
        <dbReference type="ARBA" id="ARBA00035113"/>
    </source>
</evidence>
<gene>
    <name evidence="15" type="ORF">RND71_001633</name>
</gene>
<keyword evidence="7" id="KW-0808">Transferase</keyword>
<dbReference type="Proteomes" id="UP001291623">
    <property type="component" value="Unassembled WGS sequence"/>
</dbReference>
<evidence type="ECO:0000256" key="7">
    <source>
        <dbReference type="ARBA" id="ARBA00022679"/>
    </source>
</evidence>
<feature type="compositionally biased region" description="Low complexity" evidence="13">
    <location>
        <begin position="439"/>
        <end position="450"/>
    </location>
</feature>
<evidence type="ECO:0000256" key="2">
    <source>
        <dbReference type="ARBA" id="ARBA00004496"/>
    </source>
</evidence>
<organism evidence="15 16">
    <name type="scientific">Anisodus tanguticus</name>
    <dbReference type="NCBI Taxonomy" id="243964"/>
    <lineage>
        <taxon>Eukaryota</taxon>
        <taxon>Viridiplantae</taxon>
        <taxon>Streptophyta</taxon>
        <taxon>Embryophyta</taxon>
        <taxon>Tracheophyta</taxon>
        <taxon>Spermatophyta</taxon>
        <taxon>Magnoliopsida</taxon>
        <taxon>eudicotyledons</taxon>
        <taxon>Gunneridae</taxon>
        <taxon>Pentapetalae</taxon>
        <taxon>asterids</taxon>
        <taxon>lamiids</taxon>
        <taxon>Solanales</taxon>
        <taxon>Solanaceae</taxon>
        <taxon>Solanoideae</taxon>
        <taxon>Hyoscyameae</taxon>
        <taxon>Anisodus</taxon>
    </lineage>
</organism>